<feature type="domain" description="Protein kinase" evidence="1">
    <location>
        <begin position="1"/>
        <end position="84"/>
    </location>
</feature>
<sequence>GQSSKDVGTPMFKAPECYTGELYNQLADVWSAGIILYQLIKQESPFVGTDQQIEKAVLGVQYQKLKDFHLQEILDKMICKKQDR</sequence>
<feature type="non-terminal residue" evidence="2">
    <location>
        <position position="1"/>
    </location>
</feature>
<evidence type="ECO:0000313" key="2">
    <source>
        <dbReference type="EMBL" id="JAP96327.1"/>
    </source>
</evidence>
<keyword evidence="2" id="KW-0418">Kinase</keyword>
<gene>
    <name evidence="2" type="ORF">TPC1_10373</name>
</gene>
<protein>
    <submittedName>
        <fullName evidence="2">Kinase, NEK</fullName>
    </submittedName>
</protein>
<dbReference type="Gene3D" id="1.10.510.10">
    <property type="entry name" value="Transferase(Phosphotransferase) domain 1"/>
    <property type="match status" value="1"/>
</dbReference>
<accession>A0A146KIS7</accession>
<dbReference type="SUPFAM" id="SSF56112">
    <property type="entry name" value="Protein kinase-like (PK-like)"/>
    <property type="match status" value="1"/>
</dbReference>
<dbReference type="Pfam" id="PF00069">
    <property type="entry name" value="Pkinase"/>
    <property type="match status" value="1"/>
</dbReference>
<dbReference type="GO" id="GO:0005524">
    <property type="term" value="F:ATP binding"/>
    <property type="evidence" value="ECO:0007669"/>
    <property type="project" value="InterPro"/>
</dbReference>
<dbReference type="InterPro" id="IPR011009">
    <property type="entry name" value="Kinase-like_dom_sf"/>
</dbReference>
<dbReference type="PROSITE" id="PS50011">
    <property type="entry name" value="PROTEIN_KINASE_DOM"/>
    <property type="match status" value="1"/>
</dbReference>
<dbReference type="GO" id="GO:0004672">
    <property type="term" value="F:protein kinase activity"/>
    <property type="evidence" value="ECO:0007669"/>
    <property type="project" value="InterPro"/>
</dbReference>
<dbReference type="AlphaFoldDB" id="A0A146KIS7"/>
<keyword evidence="2" id="KW-0808">Transferase</keyword>
<name>A0A146KIS7_9EUKA</name>
<evidence type="ECO:0000259" key="1">
    <source>
        <dbReference type="PROSITE" id="PS50011"/>
    </source>
</evidence>
<organism evidence="2">
    <name type="scientific">Trepomonas sp. PC1</name>
    <dbReference type="NCBI Taxonomy" id="1076344"/>
    <lineage>
        <taxon>Eukaryota</taxon>
        <taxon>Metamonada</taxon>
        <taxon>Diplomonadida</taxon>
        <taxon>Hexamitidae</taxon>
        <taxon>Hexamitinae</taxon>
        <taxon>Trepomonas</taxon>
    </lineage>
</organism>
<proteinExistence type="predicted"/>
<dbReference type="InterPro" id="IPR000719">
    <property type="entry name" value="Prot_kinase_dom"/>
</dbReference>
<reference evidence="2" key="1">
    <citation type="submission" date="2015-07" db="EMBL/GenBank/DDBJ databases">
        <title>Adaptation to a free-living lifestyle via gene acquisitions in the diplomonad Trepomonas sp. PC1.</title>
        <authorList>
            <person name="Xu F."/>
            <person name="Jerlstrom-Hultqvist J."/>
            <person name="Kolisko M."/>
            <person name="Simpson A.G.B."/>
            <person name="Roger A.J."/>
            <person name="Svard S.G."/>
            <person name="Andersson J.O."/>
        </authorList>
    </citation>
    <scope>NUCLEOTIDE SEQUENCE</scope>
    <source>
        <strain evidence="2">PC1</strain>
    </source>
</reference>
<feature type="non-terminal residue" evidence="2">
    <location>
        <position position="84"/>
    </location>
</feature>
<dbReference type="EMBL" id="GDID01000279">
    <property type="protein sequence ID" value="JAP96327.1"/>
    <property type="molecule type" value="Transcribed_RNA"/>
</dbReference>